<dbReference type="EMBL" id="OZ037950">
    <property type="protein sequence ID" value="CAL1713110.1"/>
    <property type="molecule type" value="Genomic_DNA"/>
</dbReference>
<dbReference type="SUPFAM" id="SSF56112">
    <property type="entry name" value="Protein kinase-like (PK-like)"/>
    <property type="match status" value="1"/>
</dbReference>
<reference evidence="4" key="1">
    <citation type="submission" date="2024-04" db="EMBL/GenBank/DDBJ databases">
        <authorList>
            <person name="Shaw F."/>
            <person name="Minotto A."/>
        </authorList>
    </citation>
    <scope>NUCLEOTIDE SEQUENCE [LARGE SCALE GENOMIC DNA]</scope>
</reference>
<dbReference type="PANTHER" id="PTHR38248:SF2">
    <property type="entry name" value="FUNK1 11"/>
    <property type="match status" value="1"/>
</dbReference>
<dbReference type="Gene3D" id="1.10.510.10">
    <property type="entry name" value="Transferase(Phosphotransferase) domain 1"/>
    <property type="match status" value="1"/>
</dbReference>
<sequence>MAAAFPPSPPSPLPPLPPVSPLGTGDTTPYLGDRSDSDLEGQSVSVANAFPDSYFSSRYAQQRGEEGIPEEWKHFYREEYRGKVKRDVPIVDFVKSVYKFGVEDIPTPPCGGEGGYKLLKEPLDAYLGSISRTRAPWGIYNTFQKLLESVLDQIPDECRPFDGRFSLTVPTAANPFLPTIVWSTIDHPTVDDMDFLALFVDVRKSERSYRSMHDISVDLNEFDDDEQIVYEVRKLAWADKPLDDIDLKSIVTLNELMSYGVREYNTGIQVQDTSICLWYGDRFGVVKSAPFDFLREPHLLVLVLAALSSAKRSDLGFSPFMKNPGQSFDNYDRAALVLDNAIDANNQSTGQVAFRFDVNEEQDRKIYTQYGAMGRGTTVIPVKTLRMVGTTTDPDEPLVAKLCWPYSGTNEDSIIRRVRIRLQAKAPEYLKHIVELKCTLELTMEETNLPRVFMTDDNSFHMIGHVFKVMVMKSYLPLEQLTGPDEFLQVWYDVVSAHHWVFKTSKIIHHDISNNNVMFFRDPIDGVVGVLCDWDLSEKVFPGQCIKPGRTGTTPFMAIAMLSDEYPGHEYQHDLESFFWLFVWFVTNHNPDKKSFSETLEWTVGNEPRQQASLANIGAAKAHFIDVHRAADPRIYERMHPCYRPLLQNIFGLRTYLFAHRLFNYRCGELAVSHETEQVMKGYRDIKIEQLFWAFDGVKLQYEAFIHSAFHQSRLAEPL</sequence>
<accession>A0ABP1DZE0</accession>
<feature type="domain" description="Fungal-type protein kinase" evidence="2">
    <location>
        <begin position="261"/>
        <end position="585"/>
    </location>
</feature>
<dbReference type="Proteomes" id="UP001497453">
    <property type="component" value="Chromosome 7"/>
</dbReference>
<evidence type="ECO:0000313" key="4">
    <source>
        <dbReference type="Proteomes" id="UP001497453"/>
    </source>
</evidence>
<feature type="region of interest" description="Disordered" evidence="1">
    <location>
        <begin position="1"/>
        <end position="43"/>
    </location>
</feature>
<keyword evidence="4" id="KW-1185">Reference proteome</keyword>
<organism evidence="3 4">
    <name type="scientific">Somion occarium</name>
    <dbReference type="NCBI Taxonomy" id="3059160"/>
    <lineage>
        <taxon>Eukaryota</taxon>
        <taxon>Fungi</taxon>
        <taxon>Dikarya</taxon>
        <taxon>Basidiomycota</taxon>
        <taxon>Agaricomycotina</taxon>
        <taxon>Agaricomycetes</taxon>
        <taxon>Polyporales</taxon>
        <taxon>Cerrenaceae</taxon>
        <taxon>Somion</taxon>
    </lineage>
</organism>
<evidence type="ECO:0000259" key="2">
    <source>
        <dbReference type="Pfam" id="PF17667"/>
    </source>
</evidence>
<protein>
    <recommendedName>
        <fullName evidence="2">Fungal-type protein kinase domain-containing protein</fullName>
    </recommendedName>
</protein>
<evidence type="ECO:0000313" key="3">
    <source>
        <dbReference type="EMBL" id="CAL1713110.1"/>
    </source>
</evidence>
<dbReference type="PANTHER" id="PTHR38248">
    <property type="entry name" value="FUNK1 6"/>
    <property type="match status" value="1"/>
</dbReference>
<dbReference type="Pfam" id="PF17667">
    <property type="entry name" value="Pkinase_fungal"/>
    <property type="match status" value="1"/>
</dbReference>
<gene>
    <name evidence="3" type="ORF">GFSPODELE1_LOCUS9151</name>
</gene>
<proteinExistence type="predicted"/>
<dbReference type="InterPro" id="IPR040976">
    <property type="entry name" value="Pkinase_fungal"/>
</dbReference>
<evidence type="ECO:0000256" key="1">
    <source>
        <dbReference type="SAM" id="MobiDB-lite"/>
    </source>
</evidence>
<name>A0ABP1DZE0_9APHY</name>
<feature type="compositionally biased region" description="Pro residues" evidence="1">
    <location>
        <begin position="1"/>
        <end position="20"/>
    </location>
</feature>
<dbReference type="InterPro" id="IPR011009">
    <property type="entry name" value="Kinase-like_dom_sf"/>
</dbReference>